<evidence type="ECO:0000313" key="2">
    <source>
        <dbReference type="Proteomes" id="UP001157440"/>
    </source>
</evidence>
<dbReference type="SUPFAM" id="SSF158682">
    <property type="entry name" value="TerB-like"/>
    <property type="match status" value="1"/>
</dbReference>
<protein>
    <recommendedName>
        <fullName evidence="3">Tellurite resistance protein TerB</fullName>
    </recommendedName>
</protein>
<reference evidence="2" key="1">
    <citation type="journal article" date="2019" name="Int. J. Syst. Evol. Microbiol.">
        <title>The Global Catalogue of Microorganisms (GCM) 10K type strain sequencing project: providing services to taxonomists for standard genome sequencing and annotation.</title>
        <authorList>
            <consortium name="The Broad Institute Genomics Platform"/>
            <consortium name="The Broad Institute Genome Sequencing Center for Infectious Disease"/>
            <person name="Wu L."/>
            <person name="Ma J."/>
        </authorList>
    </citation>
    <scope>NUCLEOTIDE SEQUENCE [LARGE SCALE GENOMIC DNA]</scope>
    <source>
        <strain evidence="2">NBRC 103632</strain>
    </source>
</reference>
<dbReference type="Proteomes" id="UP001157440">
    <property type="component" value="Unassembled WGS sequence"/>
</dbReference>
<evidence type="ECO:0000313" key="1">
    <source>
        <dbReference type="EMBL" id="GLS68193.1"/>
    </source>
</evidence>
<dbReference type="Gene3D" id="1.10.3680.10">
    <property type="entry name" value="TerB-like"/>
    <property type="match status" value="1"/>
</dbReference>
<keyword evidence="2" id="KW-1185">Reference proteome</keyword>
<dbReference type="AlphaFoldDB" id="A0AA37TGJ3"/>
<proteinExistence type="predicted"/>
<accession>A0AA37TGJ3</accession>
<dbReference type="EMBL" id="BSPL01000004">
    <property type="protein sequence ID" value="GLS68193.1"/>
    <property type="molecule type" value="Genomic_DNA"/>
</dbReference>
<dbReference type="InterPro" id="IPR029024">
    <property type="entry name" value="TerB-like"/>
</dbReference>
<dbReference type="RefSeq" id="WP_238199613.1">
    <property type="nucleotide sequence ID" value="NZ_BPQZ01000042.1"/>
</dbReference>
<evidence type="ECO:0008006" key="3">
    <source>
        <dbReference type="Google" id="ProtNLM"/>
    </source>
</evidence>
<gene>
    <name evidence="1" type="ORF">GCM10007890_02050</name>
</gene>
<dbReference type="CDD" id="cd07176">
    <property type="entry name" value="terB"/>
    <property type="match status" value="1"/>
</dbReference>
<sequence length="156" mass="16317">MPFVQDLLARFRQMVAAYAGDEALMQAGVSAAANVIVADGEVAGAEFETALTGVLASPILEKGYDVLMLEEALHEAIGRARTRAGRAENLRRVAAIAGRPAEQRESVFLVAAEVADHDGIAEIEDAALAELATALIVDKVALLQAVAVRPTPEPSA</sequence>
<organism evidence="1 2">
    <name type="scientific">Methylobacterium tardum</name>
    <dbReference type="NCBI Taxonomy" id="374432"/>
    <lineage>
        <taxon>Bacteria</taxon>
        <taxon>Pseudomonadati</taxon>
        <taxon>Pseudomonadota</taxon>
        <taxon>Alphaproteobacteria</taxon>
        <taxon>Hyphomicrobiales</taxon>
        <taxon>Methylobacteriaceae</taxon>
        <taxon>Methylobacterium</taxon>
    </lineage>
</organism>
<name>A0AA37TGJ3_9HYPH</name>
<comment type="caution">
    <text evidence="1">The sequence shown here is derived from an EMBL/GenBank/DDBJ whole genome shotgun (WGS) entry which is preliminary data.</text>
</comment>